<dbReference type="GO" id="GO:0016787">
    <property type="term" value="F:hydrolase activity"/>
    <property type="evidence" value="ECO:0007669"/>
    <property type="project" value="UniProtKB-KW"/>
</dbReference>
<accession>A0A7Z7YTG8</accession>
<protein>
    <submittedName>
        <fullName evidence="1">Nucleotide pyrophosphohydrolase</fullName>
    </submittedName>
</protein>
<dbReference type="AlphaFoldDB" id="A0A7Z7YTG8"/>
<comment type="caution">
    <text evidence="1">The sequence shown here is derived from an EMBL/GenBank/DDBJ whole genome shotgun (WGS) entry which is preliminary data.</text>
</comment>
<keyword evidence="1" id="KW-0378">Hydrolase</keyword>
<dbReference type="EMBL" id="SCHC01000128">
    <property type="protein sequence ID" value="TBW74218.1"/>
    <property type="molecule type" value="Genomic_DNA"/>
</dbReference>
<dbReference type="InterPro" id="IPR035996">
    <property type="entry name" value="4pyrrol_Methylase_sf"/>
</dbReference>
<evidence type="ECO:0000313" key="1">
    <source>
        <dbReference type="EMBL" id="TBW74218.1"/>
    </source>
</evidence>
<dbReference type="SUPFAM" id="SSF53790">
    <property type="entry name" value="Tetrapyrrole methylase"/>
    <property type="match status" value="1"/>
</dbReference>
<reference evidence="1 2" key="1">
    <citation type="journal article" date="2019" name="Sci. Transl. Med.">
        <title>Quorum sensing between bacterial species on the skin protects against epidermal injury in atopic dermatitis.</title>
        <authorList>
            <person name="Williams M.R."/>
        </authorList>
    </citation>
    <scope>NUCLEOTIDE SEQUENCE [LARGE SCALE GENOMIC DNA]</scope>
    <source>
        <strain evidence="1 2">H8</strain>
    </source>
</reference>
<name>A0A7Z7YTG8_STACP</name>
<proteinExistence type="predicted"/>
<gene>
    <name evidence="1" type="ORF">EQ811_13055</name>
</gene>
<feature type="non-terminal residue" evidence="1">
    <location>
        <position position="79"/>
    </location>
</feature>
<evidence type="ECO:0000313" key="2">
    <source>
        <dbReference type="Proteomes" id="UP000291949"/>
    </source>
</evidence>
<organism evidence="1 2">
    <name type="scientific">Staphylococcus capitis</name>
    <dbReference type="NCBI Taxonomy" id="29388"/>
    <lineage>
        <taxon>Bacteria</taxon>
        <taxon>Bacillati</taxon>
        <taxon>Bacillota</taxon>
        <taxon>Bacilli</taxon>
        <taxon>Bacillales</taxon>
        <taxon>Staphylococcaceae</taxon>
        <taxon>Staphylococcus</taxon>
    </lineage>
</organism>
<sequence>MTHTLTIVGIGNHSMDDLPLGVYRFLKQQQSVYARTLEHPVIKDLKSDIEFKSFDDVYEKYDQFEAVYQHIVETLIEET</sequence>
<dbReference type="GO" id="GO:0008168">
    <property type="term" value="F:methyltransferase activity"/>
    <property type="evidence" value="ECO:0007669"/>
    <property type="project" value="InterPro"/>
</dbReference>
<dbReference type="Proteomes" id="UP000291949">
    <property type="component" value="Unassembled WGS sequence"/>
</dbReference>